<keyword evidence="4" id="KW-1185">Reference proteome</keyword>
<reference evidence="3 4" key="1">
    <citation type="submission" date="2018-06" db="EMBL/GenBank/DDBJ databases">
        <title>Genome sequencing of Oceanotoga sp. sy52.</title>
        <authorList>
            <person name="Mori K."/>
        </authorList>
    </citation>
    <scope>NUCLEOTIDE SEQUENCE [LARGE SCALE GENOMIC DNA]</scope>
    <source>
        <strain evidence="4">sy52</strain>
    </source>
</reference>
<dbReference type="SUPFAM" id="SSF52980">
    <property type="entry name" value="Restriction endonuclease-like"/>
    <property type="match status" value="1"/>
</dbReference>
<dbReference type="RefSeq" id="WP_190615444.1">
    <property type="nucleotide sequence ID" value="NZ_AP018712.1"/>
</dbReference>
<evidence type="ECO:0000256" key="1">
    <source>
        <dbReference type="ARBA" id="ARBA00006738"/>
    </source>
</evidence>
<accession>A0A7G1G8H0</accession>
<evidence type="ECO:0000256" key="2">
    <source>
        <dbReference type="HAMAP-Rule" id="MF_00048"/>
    </source>
</evidence>
<dbReference type="AlphaFoldDB" id="A0A7G1G8H0"/>
<dbReference type="GO" id="GO:0003676">
    <property type="term" value="F:nucleic acid binding"/>
    <property type="evidence" value="ECO:0007669"/>
    <property type="project" value="InterPro"/>
</dbReference>
<evidence type="ECO:0000313" key="3">
    <source>
        <dbReference type="EMBL" id="BBE30332.1"/>
    </source>
</evidence>
<name>A0A7G1G8H0_9BACT</name>
<evidence type="ECO:0000313" key="4">
    <source>
        <dbReference type="Proteomes" id="UP000516361"/>
    </source>
</evidence>
<dbReference type="KEGG" id="ocy:OSSY52_04730"/>
<proteinExistence type="inferred from homology"/>
<gene>
    <name evidence="3" type="ORF">OSSY52_04730</name>
</gene>
<protein>
    <recommendedName>
        <fullName evidence="2">UPF0102 protein OSSY52_04730</fullName>
    </recommendedName>
</protein>
<sequence>MANGKVYEDIACTYLKKNKYKILKRNFKIKFGEIDIICKKDDVLIFVEVKGGTDKLSDPAYRANRKKLLKISQVAQIFIQNSNIEFSETRIDVISVNYDGKINHYKSQRF</sequence>
<dbReference type="InterPro" id="IPR003509">
    <property type="entry name" value="UPF0102_YraN-like"/>
</dbReference>
<dbReference type="InterPro" id="IPR011335">
    <property type="entry name" value="Restrct_endonuc-II-like"/>
</dbReference>
<dbReference type="Pfam" id="PF02021">
    <property type="entry name" value="UPF0102"/>
    <property type="match status" value="1"/>
</dbReference>
<comment type="similarity">
    <text evidence="1 2">Belongs to the UPF0102 family.</text>
</comment>
<dbReference type="PANTHER" id="PTHR34039:SF1">
    <property type="entry name" value="UPF0102 PROTEIN YRAN"/>
    <property type="match status" value="1"/>
</dbReference>
<dbReference type="Gene3D" id="3.40.1350.10">
    <property type="match status" value="1"/>
</dbReference>
<dbReference type="InParanoid" id="A0A7G1G8H0"/>
<dbReference type="Proteomes" id="UP000516361">
    <property type="component" value="Chromosome"/>
</dbReference>
<dbReference type="PANTHER" id="PTHR34039">
    <property type="entry name" value="UPF0102 PROTEIN YRAN"/>
    <property type="match status" value="1"/>
</dbReference>
<dbReference type="EMBL" id="AP018712">
    <property type="protein sequence ID" value="BBE30332.1"/>
    <property type="molecule type" value="Genomic_DNA"/>
</dbReference>
<dbReference type="InterPro" id="IPR011856">
    <property type="entry name" value="tRNA_endonuc-like_dom_sf"/>
</dbReference>
<organism evidence="3 4">
    <name type="scientific">Tepiditoga spiralis</name>
    <dbReference type="NCBI Taxonomy" id="2108365"/>
    <lineage>
        <taxon>Bacteria</taxon>
        <taxon>Thermotogati</taxon>
        <taxon>Thermotogota</taxon>
        <taxon>Thermotogae</taxon>
        <taxon>Petrotogales</taxon>
        <taxon>Petrotogaceae</taxon>
        <taxon>Tepiditoga</taxon>
    </lineage>
</organism>
<dbReference type="HAMAP" id="MF_00048">
    <property type="entry name" value="UPF0102"/>
    <property type="match status" value="1"/>
</dbReference>